<evidence type="ECO:0000313" key="2">
    <source>
        <dbReference type="Proteomes" id="UP000467428"/>
    </source>
</evidence>
<dbReference type="KEGG" id="marz:MARA_05740"/>
<gene>
    <name evidence="1" type="ORF">MARA_05740</name>
</gene>
<sequence length="107" mass="11601">MTLAADRPAVDQRFRIEDISTGPFASGFGVVGDGRSFSFHVEFQVDRHALVIEVYRPRLAGPVPQAEDVVATSTRSLANIDVDDERSLAAAVRDAVADAHPVPRSNR</sequence>
<evidence type="ECO:0000313" key="1">
    <source>
        <dbReference type="EMBL" id="BBY47106.1"/>
    </source>
</evidence>
<protein>
    <submittedName>
        <fullName evidence="1">Uncharacterized protein</fullName>
    </submittedName>
</protein>
<geneLocation type="plasmid" evidence="2">
    <name>pjcm18538 dna</name>
</geneLocation>
<reference evidence="1 2" key="1">
    <citation type="journal article" date="2019" name="Emerg. Microbes Infect.">
        <title>Comprehensive subspecies identification of 175 nontuberculous mycobacteria species based on 7547 genomic profiles.</title>
        <authorList>
            <person name="Matsumoto Y."/>
            <person name="Kinjo T."/>
            <person name="Motooka D."/>
            <person name="Nabeya D."/>
            <person name="Jung N."/>
            <person name="Uechi K."/>
            <person name="Horii T."/>
            <person name="Iida T."/>
            <person name="Fujita J."/>
            <person name="Nakamura S."/>
        </authorList>
    </citation>
    <scope>NUCLEOTIDE SEQUENCE [LARGE SCALE GENOMIC DNA]</scope>
    <source>
        <strain evidence="1 2">JCM 18538</strain>
    </source>
</reference>
<accession>A0A7I7RSV5</accession>
<keyword evidence="2" id="KW-1185">Reference proteome</keyword>
<proteinExistence type="predicted"/>
<dbReference type="RefSeq" id="WP_163917011.1">
    <property type="nucleotide sequence ID" value="NZ_AP022593.1"/>
</dbReference>
<dbReference type="EMBL" id="AP022593">
    <property type="protein sequence ID" value="BBY47106.1"/>
    <property type="molecule type" value="Genomic_DNA"/>
</dbReference>
<organism evidence="1 2">
    <name type="scientific">Mycolicibacterium arabiense</name>
    <dbReference type="NCBI Taxonomy" id="1286181"/>
    <lineage>
        <taxon>Bacteria</taxon>
        <taxon>Bacillati</taxon>
        <taxon>Actinomycetota</taxon>
        <taxon>Actinomycetes</taxon>
        <taxon>Mycobacteriales</taxon>
        <taxon>Mycobacteriaceae</taxon>
        <taxon>Mycolicibacterium</taxon>
    </lineage>
</organism>
<dbReference type="AlphaFoldDB" id="A0A7I7RSV5"/>
<name>A0A7I7RSV5_9MYCO</name>
<dbReference type="Proteomes" id="UP000467428">
    <property type="component" value="Chromosome"/>
</dbReference>